<evidence type="ECO:0000313" key="19">
    <source>
        <dbReference type="Proteomes" id="UP000694404"/>
    </source>
</evidence>
<dbReference type="GO" id="GO:0016788">
    <property type="term" value="F:hydrolase activity, acting on ester bonds"/>
    <property type="evidence" value="ECO:0007669"/>
    <property type="project" value="InterPro"/>
</dbReference>
<dbReference type="PANTHER" id="PTHR16171">
    <property type="entry name" value="DNA REPAIR PROTEIN COMPLEMENTING XP-G CELLS-RELATED"/>
    <property type="match status" value="1"/>
</dbReference>
<dbReference type="SUPFAM" id="SSF47807">
    <property type="entry name" value="5' to 3' exonuclease, C-terminal subdomain"/>
    <property type="match status" value="1"/>
</dbReference>
<dbReference type="GO" id="GO:0003697">
    <property type="term" value="F:single-stranded DNA binding"/>
    <property type="evidence" value="ECO:0007669"/>
    <property type="project" value="InterPro"/>
</dbReference>
<dbReference type="GeneTree" id="ENSGT00510000048601"/>
<evidence type="ECO:0000313" key="18">
    <source>
        <dbReference type="Ensembl" id="ENSCABP00000007619.1"/>
    </source>
</evidence>
<dbReference type="GO" id="GO:0009411">
    <property type="term" value="P:response to UV"/>
    <property type="evidence" value="ECO:0007669"/>
    <property type="project" value="UniProtKB-ARBA"/>
</dbReference>
<evidence type="ECO:0000256" key="5">
    <source>
        <dbReference type="ARBA" id="ARBA00022454"/>
    </source>
</evidence>
<accession>A0A8C0GDE4</accession>
<dbReference type="SMART" id="SM00485">
    <property type="entry name" value="XPGN"/>
    <property type="match status" value="1"/>
</dbReference>
<dbReference type="GO" id="GO:0005694">
    <property type="term" value="C:chromosome"/>
    <property type="evidence" value="ECO:0007669"/>
    <property type="project" value="UniProtKB-SubCell"/>
</dbReference>
<dbReference type="FunFam" id="3.40.50.1010:FF:000022">
    <property type="entry name" value="DNA repair protein complementing XP-G cells homolog"/>
    <property type="match status" value="1"/>
</dbReference>
<feature type="region of interest" description="Disordered" evidence="15">
    <location>
        <begin position="1"/>
        <end position="32"/>
    </location>
</feature>
<dbReference type="InterPro" id="IPR001044">
    <property type="entry name" value="XPG/Rad2_eukaryotes"/>
</dbReference>
<evidence type="ECO:0000256" key="14">
    <source>
        <dbReference type="ARBA" id="ARBA00023242"/>
    </source>
</evidence>
<evidence type="ECO:0000256" key="7">
    <source>
        <dbReference type="ARBA" id="ARBA00022723"/>
    </source>
</evidence>
<keyword evidence="11" id="KW-0460">Magnesium</keyword>
<name>A0A8C0GDE4_CHEAB</name>
<dbReference type="SMART" id="SM00279">
    <property type="entry name" value="HhH2"/>
    <property type="match status" value="1"/>
</dbReference>
<dbReference type="SUPFAM" id="SSF88723">
    <property type="entry name" value="PIN domain-like"/>
    <property type="match status" value="1"/>
</dbReference>
<dbReference type="InterPro" id="IPR029060">
    <property type="entry name" value="PIN-like_dom_sf"/>
</dbReference>
<keyword evidence="13" id="KW-0234">DNA repair</keyword>
<sequence length="1462" mass="165273">MPDIAEGERENGSLHKENRPEKKSPEATLHNDVKPYCTSDASAVSLGPTGDGHYPWGCPVTHTREKIYTICSDYAFLNQVTSVCKSPSATVSACLSDSAALNVGNNTPNFTGIQSGTSEIIYNEDTNLENLSSSLGKLPLAWEIDKSEFNGVTPNLKNRAGNMKKQVTKKKSLDKKSKQYRECSQHYTVEETKQRKVLDLRRWYCISRPQYKTSCGISSLVSCWNYLYSILGAGNLPPITQEEALHILGFQPPFEEIRFGPFTGNTTLMRWFRQINDHFHVKGCSYVLYKPHGKNKTAGETAAGALVKLTQGLKDESMAYIYHCQNHYFCPIGFEATPVKACKAYRGHLLQQEVEYWILIGEPSRKHPTIHCKKWVDIVTDLNTQNPEYLDIRHLERGLQYRKTKKVGGNLHCIIAFQRLNWQRFDPWNFPFGNIRQDMQPQAQGIAKSESEDNITKKQHGHLGRSFSAGFHQESMWKKIIWLNQAVKGARDRHGNTIQNAHLLTLFHRLCKLLFFRIRPVFVFDGEAPLLKRQTLAKRRQRKDLAVSDSKKTTEKLLKTFLKRQAIKTALTGKSNEALPSISQVRREEIDDMYVLSSLQEEEKKSSEDEDEKEWEERMSQKKILQEEFFVNPHSVDIESEDFSSLPPEMKHEILTDIKEFTKRRRTLFETMPEESNDFSQYQLKGLLKKNNLNRYIENVEKEMSQQDSGHIQTQYENEGGFLKQVESKRVISEDTSHYILIKGPEYNIPDKIQNEMDTNIKPPSLEKLKTEKASNAVGAPPSPRTLLAIQAAMLESNSEEEQEDEDKRQLNLDQATLCPSVAEDSVSPRTLQAVQQAVGGGGGDDMRAVITISADRTRMEMSGVKNLISSSDEEDEVPKIKDGKEPLLLPTALSTNTILMQETSQSDCFPIPVSKSVSMPCVKNDSSEENMLFFPLPSPCAGSFIEVDSQSSNDTGFPGEIFKTLHDSSEPDETLAVEAAATELEKEGEDGATENLLKDAAEEVQLTIHQNAETEKDREDAVNEWEDISLAELEALENNLSVEQNMLQAQKQQQERIAATVTGQMFLESQELLRLFGVPYIEAPMEAEAQCAVLDLTDQTSGTITDDSDIWLFGARHVYKNFFSPNKYVEYYQYVDIQNQLGLDRSKFINLAYLLGSDYTEGIPSVGCVTAMEILNEFPGPGMEPLLKFTEWWAEAQKNKKIRSNPHDTKVKKKLQQLQLSPGFPNPAVVKAYLKPVVDESKGSFIWGRPDSCFGWTRTKTDEVLLPVLKQLNSQQTQLRIDSFFRLAQHEKQAIKSQRLRRAVTCMRRKEKEAAADEATAVVEREFKHGEKTKGKIAVQDTTDKATAAQSQRVKRKKHAKSEEESFHGGGFIGELQMSEASSGSSGEDSESEVLSKSKRGKTVKESAIQKITVRQEEDMNSSSSGEDEDEENTVMVTARSVFEGKKGKSWNKRGRKKKKC</sequence>
<evidence type="ECO:0000256" key="10">
    <source>
        <dbReference type="ARBA" id="ARBA00022801"/>
    </source>
</evidence>
<evidence type="ECO:0000256" key="15">
    <source>
        <dbReference type="SAM" id="MobiDB-lite"/>
    </source>
</evidence>
<evidence type="ECO:0000256" key="13">
    <source>
        <dbReference type="ARBA" id="ARBA00023204"/>
    </source>
</evidence>
<reference evidence="18" key="1">
    <citation type="submission" date="2025-08" db="UniProtKB">
        <authorList>
            <consortium name="Ensembl"/>
        </authorList>
    </citation>
    <scope>IDENTIFICATION</scope>
</reference>
<comment type="similarity">
    <text evidence="4">Belongs to the XPG/RAD2 endonuclease family. XPG subfamily.</text>
</comment>
<keyword evidence="7" id="KW-0479">Metal-binding</keyword>
<dbReference type="GO" id="GO:0004520">
    <property type="term" value="F:DNA endonuclease activity"/>
    <property type="evidence" value="ECO:0007669"/>
    <property type="project" value="TreeGrafter"/>
</dbReference>
<dbReference type="PROSITE" id="PS00841">
    <property type="entry name" value="XPG_1"/>
    <property type="match status" value="1"/>
</dbReference>
<dbReference type="SMART" id="SM00484">
    <property type="entry name" value="XPGI"/>
    <property type="match status" value="1"/>
</dbReference>
<keyword evidence="9" id="KW-0227">DNA damage</keyword>
<feature type="domain" description="XPG-I" evidence="16">
    <location>
        <begin position="1075"/>
        <end position="1144"/>
    </location>
</feature>
<comment type="subcellular location">
    <subcellularLocation>
        <location evidence="3">Chromosome</location>
    </subcellularLocation>
    <subcellularLocation>
        <location evidence="2">Nucleus</location>
    </subcellularLocation>
</comment>
<evidence type="ECO:0000256" key="2">
    <source>
        <dbReference type="ARBA" id="ARBA00004123"/>
    </source>
</evidence>
<dbReference type="PRINTS" id="PR00853">
    <property type="entry name" value="XPGRADSUPER"/>
</dbReference>
<dbReference type="Gene3D" id="1.10.150.20">
    <property type="entry name" value="5' to 3' exonuclease, C-terminal subdomain"/>
    <property type="match status" value="1"/>
</dbReference>
<evidence type="ECO:0000256" key="8">
    <source>
        <dbReference type="ARBA" id="ARBA00022759"/>
    </source>
</evidence>
<protein>
    <submittedName>
        <fullName evidence="18">Basic, immunoglobulin-like variable motif containing</fullName>
    </submittedName>
</protein>
<keyword evidence="8" id="KW-0255">Endonuclease</keyword>
<evidence type="ECO:0000256" key="3">
    <source>
        <dbReference type="ARBA" id="ARBA00004286"/>
    </source>
</evidence>
<reference evidence="18" key="2">
    <citation type="submission" date="2025-09" db="UniProtKB">
        <authorList>
            <consortium name="Ensembl"/>
        </authorList>
    </citation>
    <scope>IDENTIFICATION</scope>
</reference>
<keyword evidence="12" id="KW-0238">DNA-binding</keyword>
<dbReference type="CDD" id="cd09904">
    <property type="entry name" value="H3TH_XPG"/>
    <property type="match status" value="1"/>
</dbReference>
<dbReference type="FunFam" id="1.10.150.20:FF:000037">
    <property type="entry name" value="DNA repair protein complementing XP-G cells homolog"/>
    <property type="match status" value="1"/>
</dbReference>
<comment type="cofactor">
    <cofactor evidence="1">
        <name>Mg(2+)</name>
        <dbReference type="ChEBI" id="CHEBI:18420"/>
    </cofactor>
</comment>
<dbReference type="FunFam" id="3.40.50.1010:FF:000023">
    <property type="entry name" value="DNA repair protein complementing XP-G cells"/>
    <property type="match status" value="1"/>
</dbReference>
<evidence type="ECO:0000256" key="1">
    <source>
        <dbReference type="ARBA" id="ARBA00001946"/>
    </source>
</evidence>
<evidence type="ECO:0000259" key="16">
    <source>
        <dbReference type="SMART" id="SM00484"/>
    </source>
</evidence>
<dbReference type="PRINTS" id="PR00066">
    <property type="entry name" value="XRODRMPGMNTG"/>
</dbReference>
<dbReference type="Ensembl" id="ENSCABT00000008330.1">
    <property type="protein sequence ID" value="ENSCABP00000007619.1"/>
    <property type="gene ID" value="ENSCABG00000005745.1"/>
</dbReference>
<dbReference type="InterPro" id="IPR006085">
    <property type="entry name" value="XPG_DNA_repair_N"/>
</dbReference>
<dbReference type="InterPro" id="IPR036279">
    <property type="entry name" value="5-3_exonuclease_C_sf"/>
</dbReference>
<keyword evidence="6" id="KW-0540">Nuclease</keyword>
<dbReference type="Proteomes" id="UP000694404">
    <property type="component" value="Unplaced"/>
</dbReference>
<feature type="domain" description="XPG N-terminal" evidence="17">
    <location>
        <begin position="463"/>
        <end position="546"/>
    </location>
</feature>
<dbReference type="Gene3D" id="3.40.50.1010">
    <property type="entry name" value="5'-nuclease"/>
    <property type="match status" value="2"/>
</dbReference>
<keyword evidence="5" id="KW-0158">Chromosome</keyword>
<dbReference type="InterPro" id="IPR006086">
    <property type="entry name" value="XPG-I_dom"/>
</dbReference>
<keyword evidence="19" id="KW-1185">Reference proteome</keyword>
<evidence type="ECO:0000256" key="6">
    <source>
        <dbReference type="ARBA" id="ARBA00022722"/>
    </source>
</evidence>
<dbReference type="CDD" id="cd09868">
    <property type="entry name" value="PIN_XPG_RAD2"/>
    <property type="match status" value="2"/>
</dbReference>
<feature type="compositionally biased region" description="Basic residues" evidence="15">
    <location>
        <begin position="1449"/>
        <end position="1462"/>
    </location>
</feature>
<dbReference type="GO" id="GO:0006289">
    <property type="term" value="P:nucleotide-excision repair"/>
    <property type="evidence" value="ECO:0007669"/>
    <property type="project" value="InterPro"/>
</dbReference>
<evidence type="ECO:0000256" key="4">
    <source>
        <dbReference type="ARBA" id="ARBA00005283"/>
    </source>
</evidence>
<dbReference type="GO" id="GO:0005634">
    <property type="term" value="C:nucleus"/>
    <property type="evidence" value="ECO:0007669"/>
    <property type="project" value="UniProtKB-SubCell"/>
</dbReference>
<dbReference type="GO" id="GO:0046872">
    <property type="term" value="F:metal ion binding"/>
    <property type="evidence" value="ECO:0007669"/>
    <property type="project" value="UniProtKB-KW"/>
</dbReference>
<dbReference type="InterPro" id="IPR019974">
    <property type="entry name" value="XPG_CS"/>
</dbReference>
<dbReference type="InterPro" id="IPR008918">
    <property type="entry name" value="HhH2"/>
</dbReference>
<feature type="region of interest" description="Disordered" evidence="15">
    <location>
        <begin position="1331"/>
        <end position="1462"/>
    </location>
</feature>
<keyword evidence="10" id="KW-0378">Hydrolase</keyword>
<evidence type="ECO:0000259" key="17">
    <source>
        <dbReference type="SMART" id="SM00485"/>
    </source>
</evidence>
<dbReference type="Pfam" id="PF00752">
    <property type="entry name" value="XPG_N"/>
    <property type="match status" value="1"/>
</dbReference>
<keyword evidence="14" id="KW-0539">Nucleus</keyword>
<organism evidence="18 19">
    <name type="scientific">Chelonoidis abingdonii</name>
    <name type="common">Abingdon island giant tortoise</name>
    <name type="synonym">Testudo abingdonii</name>
    <dbReference type="NCBI Taxonomy" id="106734"/>
    <lineage>
        <taxon>Eukaryota</taxon>
        <taxon>Metazoa</taxon>
        <taxon>Chordata</taxon>
        <taxon>Craniata</taxon>
        <taxon>Vertebrata</taxon>
        <taxon>Euteleostomi</taxon>
        <taxon>Archelosauria</taxon>
        <taxon>Testudinata</taxon>
        <taxon>Testudines</taxon>
        <taxon>Cryptodira</taxon>
        <taxon>Durocryptodira</taxon>
        <taxon>Testudinoidea</taxon>
        <taxon>Testudinidae</taxon>
        <taxon>Chelonoidis</taxon>
    </lineage>
</organism>
<evidence type="ECO:0000256" key="12">
    <source>
        <dbReference type="ARBA" id="ARBA00023125"/>
    </source>
</evidence>
<evidence type="ECO:0000256" key="11">
    <source>
        <dbReference type="ARBA" id="ARBA00022842"/>
    </source>
</evidence>
<proteinExistence type="inferred from homology"/>
<dbReference type="Pfam" id="PF00867">
    <property type="entry name" value="XPG_I"/>
    <property type="match status" value="1"/>
</dbReference>
<evidence type="ECO:0000256" key="9">
    <source>
        <dbReference type="ARBA" id="ARBA00022763"/>
    </source>
</evidence>
<dbReference type="InterPro" id="IPR006084">
    <property type="entry name" value="XPG/Rad2"/>
</dbReference>
<dbReference type="PANTHER" id="PTHR16171:SF11">
    <property type="entry name" value="DNA EXCISION REPAIR PROTEIN ERCC-5"/>
    <property type="match status" value="1"/>
</dbReference>
<dbReference type="PROSITE" id="PS00842">
    <property type="entry name" value="XPG_2"/>
    <property type="match status" value="1"/>
</dbReference>